<dbReference type="RefSeq" id="WP_075131889.1">
    <property type="nucleotide sequence ID" value="NZ_MSIF01000002.1"/>
</dbReference>
<feature type="domain" description="Mycothiol-dependent maleylpyruvate isomerase metal-binding" evidence="1">
    <location>
        <begin position="44"/>
        <end position="124"/>
    </location>
</feature>
<dbReference type="Proteomes" id="UP000185696">
    <property type="component" value="Unassembled WGS sequence"/>
</dbReference>
<dbReference type="SUPFAM" id="SSF109854">
    <property type="entry name" value="DinB/YfiT-like putative metalloenzymes"/>
    <property type="match status" value="1"/>
</dbReference>
<accession>A0A7Z1B121</accession>
<reference evidence="2 3" key="1">
    <citation type="submission" date="2016-12" db="EMBL/GenBank/DDBJ databases">
        <title>The draft genome sequence of Actinophytocola xinjiangensis.</title>
        <authorList>
            <person name="Wang W."/>
            <person name="Yuan L."/>
        </authorList>
    </citation>
    <scope>NUCLEOTIDE SEQUENCE [LARGE SCALE GENOMIC DNA]</scope>
    <source>
        <strain evidence="2 3">CGMCC 4.4663</strain>
    </source>
</reference>
<dbReference type="EMBL" id="MSIF01000002">
    <property type="protein sequence ID" value="OLF12980.1"/>
    <property type="molecule type" value="Genomic_DNA"/>
</dbReference>
<dbReference type="NCBIfam" id="TIGR03083">
    <property type="entry name" value="maleylpyruvate isomerase family mycothiol-dependent enzyme"/>
    <property type="match status" value="1"/>
</dbReference>
<dbReference type="AlphaFoldDB" id="A0A7Z1B121"/>
<keyword evidence="3" id="KW-1185">Reference proteome</keyword>
<comment type="caution">
    <text evidence="2">The sequence shown here is derived from an EMBL/GenBank/DDBJ whole genome shotgun (WGS) entry which is preliminary data.</text>
</comment>
<evidence type="ECO:0000313" key="3">
    <source>
        <dbReference type="Proteomes" id="UP000185696"/>
    </source>
</evidence>
<organism evidence="2 3">
    <name type="scientific">Actinophytocola xinjiangensis</name>
    <dbReference type="NCBI Taxonomy" id="485602"/>
    <lineage>
        <taxon>Bacteria</taxon>
        <taxon>Bacillati</taxon>
        <taxon>Actinomycetota</taxon>
        <taxon>Actinomycetes</taxon>
        <taxon>Pseudonocardiales</taxon>
        <taxon>Pseudonocardiaceae</taxon>
    </lineage>
</organism>
<protein>
    <recommendedName>
        <fullName evidence="1">Mycothiol-dependent maleylpyruvate isomerase metal-binding domain-containing protein</fullName>
    </recommendedName>
</protein>
<dbReference type="Pfam" id="PF11716">
    <property type="entry name" value="MDMPI_N"/>
    <property type="match status" value="1"/>
</dbReference>
<sequence length="238" mass="26227">MDTNLDRAAQQLTDGRVPNHVAYRAARLGVTSLFAGRSVPEDLRIPSCPEWTVRDLVAHLVGISSLAIGRMSGWVKPERSSADTDVAGLVAEWGRMGEHAEYLIEERGGRRGSLMVLDAFTHELDLRYALGAPLPEEHPAFLRAFEVLLSGFSAEVAAHDLPAILVEVDGRQWQAGIGEPVATLSGARYDIYRSLAGRRTHEQITRLGWSRESHRWLPAFTWGPFTPPSQPVEDPVTA</sequence>
<evidence type="ECO:0000259" key="1">
    <source>
        <dbReference type="Pfam" id="PF11716"/>
    </source>
</evidence>
<dbReference type="InterPro" id="IPR017517">
    <property type="entry name" value="Maleyloyr_isom"/>
</dbReference>
<dbReference type="InterPro" id="IPR034660">
    <property type="entry name" value="DinB/YfiT-like"/>
</dbReference>
<dbReference type="InterPro" id="IPR024344">
    <property type="entry name" value="MDMPI_metal-binding"/>
</dbReference>
<name>A0A7Z1B121_9PSEU</name>
<dbReference type="OrthoDB" id="154293at2"/>
<evidence type="ECO:0000313" key="2">
    <source>
        <dbReference type="EMBL" id="OLF12980.1"/>
    </source>
</evidence>
<proteinExistence type="predicted"/>
<dbReference type="GO" id="GO:0046872">
    <property type="term" value="F:metal ion binding"/>
    <property type="evidence" value="ECO:0007669"/>
    <property type="project" value="InterPro"/>
</dbReference>
<gene>
    <name evidence="2" type="ORF">BLA60_06950</name>
</gene>